<sequence>MVGAVSVVEMSGGDVAVGCGRGGGGSSGGGCLIHGLGGNGDDPIDCDSCNINHDKASVKLMAARRYHKQHRANTPLRQGFIKGLTLPASHINP</sequence>
<protein>
    <submittedName>
        <fullName evidence="1">Uncharacterized protein</fullName>
    </submittedName>
</protein>
<gene>
    <name evidence="1" type="ORF">E2C01_063749</name>
</gene>
<organism evidence="1 2">
    <name type="scientific">Portunus trituberculatus</name>
    <name type="common">Swimming crab</name>
    <name type="synonym">Neptunus trituberculatus</name>
    <dbReference type="NCBI Taxonomy" id="210409"/>
    <lineage>
        <taxon>Eukaryota</taxon>
        <taxon>Metazoa</taxon>
        <taxon>Ecdysozoa</taxon>
        <taxon>Arthropoda</taxon>
        <taxon>Crustacea</taxon>
        <taxon>Multicrustacea</taxon>
        <taxon>Malacostraca</taxon>
        <taxon>Eumalacostraca</taxon>
        <taxon>Eucarida</taxon>
        <taxon>Decapoda</taxon>
        <taxon>Pleocyemata</taxon>
        <taxon>Brachyura</taxon>
        <taxon>Eubrachyura</taxon>
        <taxon>Portunoidea</taxon>
        <taxon>Portunidae</taxon>
        <taxon>Portuninae</taxon>
        <taxon>Portunus</taxon>
    </lineage>
</organism>
<keyword evidence="2" id="KW-1185">Reference proteome</keyword>
<reference evidence="1 2" key="1">
    <citation type="submission" date="2019-05" db="EMBL/GenBank/DDBJ databases">
        <title>Another draft genome of Portunus trituberculatus and its Hox gene families provides insights of decapod evolution.</title>
        <authorList>
            <person name="Jeong J.-H."/>
            <person name="Song I."/>
            <person name="Kim S."/>
            <person name="Choi T."/>
            <person name="Kim D."/>
            <person name="Ryu S."/>
            <person name="Kim W."/>
        </authorList>
    </citation>
    <scope>NUCLEOTIDE SEQUENCE [LARGE SCALE GENOMIC DNA]</scope>
    <source>
        <tissue evidence="1">Muscle</tissue>
    </source>
</reference>
<dbReference type="Proteomes" id="UP000324222">
    <property type="component" value="Unassembled WGS sequence"/>
</dbReference>
<name>A0A5B7HH81_PORTR</name>
<accession>A0A5B7HH81</accession>
<proteinExistence type="predicted"/>
<evidence type="ECO:0000313" key="1">
    <source>
        <dbReference type="EMBL" id="MPC69523.1"/>
    </source>
</evidence>
<comment type="caution">
    <text evidence="1">The sequence shown here is derived from an EMBL/GenBank/DDBJ whole genome shotgun (WGS) entry which is preliminary data.</text>
</comment>
<evidence type="ECO:0000313" key="2">
    <source>
        <dbReference type="Proteomes" id="UP000324222"/>
    </source>
</evidence>
<dbReference type="AlphaFoldDB" id="A0A5B7HH81"/>
<dbReference type="EMBL" id="VSRR010029571">
    <property type="protein sequence ID" value="MPC69523.1"/>
    <property type="molecule type" value="Genomic_DNA"/>
</dbReference>